<dbReference type="GO" id="GO:0016020">
    <property type="term" value="C:membrane"/>
    <property type="evidence" value="ECO:0007669"/>
    <property type="project" value="UniProtKB-SubCell"/>
</dbReference>
<dbReference type="GO" id="GO:0051537">
    <property type="term" value="F:2 iron, 2 sulfur cluster binding"/>
    <property type="evidence" value="ECO:0007669"/>
    <property type="project" value="UniProtKB-KW"/>
</dbReference>
<evidence type="ECO:0000256" key="8">
    <source>
        <dbReference type="ARBA" id="ARBA00023002"/>
    </source>
</evidence>
<dbReference type="GO" id="GO:0008203">
    <property type="term" value="P:cholesterol metabolic process"/>
    <property type="evidence" value="ECO:0007669"/>
    <property type="project" value="InterPro"/>
</dbReference>
<reference evidence="18 19" key="1">
    <citation type="journal article" date="2013" name="Genome Announc.">
        <title>Complete Genome Sequence of the Carbazole Degrader Pseudomonas resinovorans Strain CA10 (NBRC 106553).</title>
        <authorList>
            <person name="Shintani M."/>
            <person name="Hosoyama A."/>
            <person name="Ohji S."/>
            <person name="Tsuchikane K."/>
            <person name="Takarada H."/>
            <person name="Yamazoe A."/>
            <person name="Fujita N."/>
            <person name="Nojiri H."/>
        </authorList>
    </citation>
    <scope>NUCLEOTIDE SEQUENCE [LARGE SCALE GENOMIC DNA]</scope>
    <source>
        <strain evidence="18 19">NBRC 106553</strain>
    </source>
</reference>
<feature type="domain" description="Rieske" evidence="17">
    <location>
        <begin position="12"/>
        <end position="113"/>
    </location>
</feature>
<evidence type="ECO:0000256" key="14">
    <source>
        <dbReference type="ARBA" id="ARBA00026095"/>
    </source>
</evidence>
<dbReference type="Gene3D" id="2.102.10.10">
    <property type="entry name" value="Rieske [2Fe-2S] iron-sulphur domain"/>
    <property type="match status" value="1"/>
</dbReference>
<dbReference type="GO" id="GO:0046872">
    <property type="term" value="F:metal ion binding"/>
    <property type="evidence" value="ECO:0007669"/>
    <property type="project" value="UniProtKB-KW"/>
</dbReference>
<dbReference type="RefSeq" id="WP_016492764.1">
    <property type="nucleotide sequence ID" value="NC_021499.1"/>
</dbReference>
<dbReference type="HOGENOM" id="CLU_037178_1_0_6"/>
<protein>
    <recommendedName>
        <fullName evidence="14">cholesterol 7-desaturase</fullName>
        <ecNumber evidence="14">1.14.19.21</ecNumber>
    </recommendedName>
</protein>
<comment type="catalytic activity">
    <reaction evidence="15">
        <text>cholesterol + NADH + O2 + H(+) = 7-dehydrocholesterol + NAD(+) + 2 H2O</text>
        <dbReference type="Rhea" id="RHEA:51644"/>
        <dbReference type="ChEBI" id="CHEBI:15377"/>
        <dbReference type="ChEBI" id="CHEBI:15378"/>
        <dbReference type="ChEBI" id="CHEBI:15379"/>
        <dbReference type="ChEBI" id="CHEBI:16113"/>
        <dbReference type="ChEBI" id="CHEBI:17759"/>
        <dbReference type="ChEBI" id="CHEBI:57540"/>
        <dbReference type="ChEBI" id="CHEBI:57945"/>
        <dbReference type="EC" id="1.14.19.21"/>
    </reaction>
    <physiologicalReaction direction="left-to-right" evidence="15">
        <dbReference type="Rhea" id="RHEA:51645"/>
    </physiologicalReaction>
</comment>
<keyword evidence="6" id="KW-0479">Metal-binding</keyword>
<dbReference type="InterPro" id="IPR045605">
    <property type="entry name" value="KshA-like_C"/>
</dbReference>
<dbReference type="InterPro" id="IPR036922">
    <property type="entry name" value="Rieske_2Fe-2S_sf"/>
</dbReference>
<dbReference type="GO" id="GO:0170056">
    <property type="term" value="F:cholesterol 7-desaturase [NAD(P)H] activity"/>
    <property type="evidence" value="ECO:0007669"/>
    <property type="project" value="UniProtKB-EC"/>
</dbReference>
<keyword evidence="10" id="KW-0411">Iron-sulfur</keyword>
<comment type="cofactor">
    <cofactor evidence="1">
        <name>Fe cation</name>
        <dbReference type="ChEBI" id="CHEBI:24875"/>
    </cofactor>
</comment>
<dbReference type="SUPFAM" id="SSF50022">
    <property type="entry name" value="ISP domain"/>
    <property type="match status" value="1"/>
</dbReference>
<evidence type="ECO:0000256" key="3">
    <source>
        <dbReference type="ARBA" id="ARBA00004972"/>
    </source>
</evidence>
<evidence type="ECO:0000256" key="12">
    <source>
        <dbReference type="ARBA" id="ARBA00025712"/>
    </source>
</evidence>
<evidence type="ECO:0000313" key="18">
    <source>
        <dbReference type="EMBL" id="BAN48572.1"/>
    </source>
</evidence>
<keyword evidence="9" id="KW-0408">Iron</keyword>
<dbReference type="Proteomes" id="UP000015503">
    <property type="component" value="Chromosome"/>
</dbReference>
<evidence type="ECO:0000256" key="11">
    <source>
        <dbReference type="ARBA" id="ARBA00023136"/>
    </source>
</evidence>
<keyword evidence="19" id="KW-1185">Reference proteome</keyword>
<dbReference type="PANTHER" id="PTHR21266">
    <property type="entry name" value="IRON-SULFUR DOMAIN CONTAINING PROTEIN"/>
    <property type="match status" value="1"/>
</dbReference>
<evidence type="ECO:0000256" key="4">
    <source>
        <dbReference type="ARBA" id="ARBA00022692"/>
    </source>
</evidence>
<evidence type="ECO:0000256" key="6">
    <source>
        <dbReference type="ARBA" id="ARBA00022723"/>
    </source>
</evidence>
<dbReference type="AlphaFoldDB" id="S6AF97"/>
<evidence type="ECO:0000256" key="16">
    <source>
        <dbReference type="ARBA" id="ARBA00049548"/>
    </source>
</evidence>
<organism evidence="18 19">
    <name type="scientific">Metapseudomonas resinovorans NBRC 106553</name>
    <dbReference type="NCBI Taxonomy" id="1245471"/>
    <lineage>
        <taxon>Bacteria</taxon>
        <taxon>Pseudomonadati</taxon>
        <taxon>Pseudomonadota</taxon>
        <taxon>Gammaproteobacteria</taxon>
        <taxon>Pseudomonadales</taxon>
        <taxon>Pseudomonadaceae</taxon>
        <taxon>Metapseudomonas</taxon>
    </lineage>
</organism>
<evidence type="ECO:0000256" key="9">
    <source>
        <dbReference type="ARBA" id="ARBA00023004"/>
    </source>
</evidence>
<dbReference type="Gene3D" id="3.90.380.10">
    <property type="entry name" value="Naphthalene 1,2-dioxygenase Alpha Subunit, Chain A, domain 1"/>
    <property type="match status" value="1"/>
</dbReference>
<keyword evidence="4" id="KW-0812">Transmembrane</keyword>
<evidence type="ECO:0000256" key="15">
    <source>
        <dbReference type="ARBA" id="ARBA00047853"/>
    </source>
</evidence>
<dbReference type="Pfam" id="PF00355">
    <property type="entry name" value="Rieske"/>
    <property type="match status" value="1"/>
</dbReference>
<dbReference type="InterPro" id="IPR017941">
    <property type="entry name" value="Rieske_2Fe-2S"/>
</dbReference>
<sequence length="338" mass="38922">MLNLSMKPTGWFQIGWSAEIPPGGVKPMKYFGHDLVAFRSDAGVLTVLDAHCPHMGAHLGYGGKVKGDCIACPYHGWEWGAEGQNTLIPGEERRIPKKMRKWHAVERHGILFLWHDPSDLGGKPREGWELPDIFAHPDLPADPQDFYPCYPDAIVFKPDERIHPQLMTENAADTAHFRYTHHAPEDPVLLEFDTSTTVWKSQMGFLNKHTKEIALRLHARNAGVGLSFTIFEHGALGRRLVLSCTPVDDEISDLRVSYFFPRDPISPEVMPEHVRKMARQTEELFEEDARMWRHQRFRQQPIFARRDVEGYRALRKWCKQFYEAEGYPIGPLKVMEDE</sequence>
<evidence type="ECO:0000256" key="10">
    <source>
        <dbReference type="ARBA" id="ARBA00023014"/>
    </source>
</evidence>
<evidence type="ECO:0000256" key="7">
    <source>
        <dbReference type="ARBA" id="ARBA00022989"/>
    </source>
</evidence>
<keyword evidence="5" id="KW-0001">2Fe-2S</keyword>
<comment type="catalytic activity">
    <reaction evidence="16">
        <text>cholesterol + NADPH + O2 + H(+) = 7-dehydrocholesterol + NADP(+) + 2 H2O</text>
        <dbReference type="Rhea" id="RHEA:45024"/>
        <dbReference type="ChEBI" id="CHEBI:15377"/>
        <dbReference type="ChEBI" id="CHEBI:15378"/>
        <dbReference type="ChEBI" id="CHEBI:15379"/>
        <dbReference type="ChEBI" id="CHEBI:16113"/>
        <dbReference type="ChEBI" id="CHEBI:17759"/>
        <dbReference type="ChEBI" id="CHEBI:57783"/>
        <dbReference type="ChEBI" id="CHEBI:58349"/>
        <dbReference type="EC" id="1.14.19.21"/>
    </reaction>
    <physiologicalReaction direction="left-to-right" evidence="16">
        <dbReference type="Rhea" id="RHEA:45025"/>
    </physiologicalReaction>
</comment>
<evidence type="ECO:0000256" key="1">
    <source>
        <dbReference type="ARBA" id="ARBA00001962"/>
    </source>
</evidence>
<dbReference type="PROSITE" id="PS51296">
    <property type="entry name" value="RIESKE"/>
    <property type="match status" value="1"/>
</dbReference>
<dbReference type="SUPFAM" id="SSF55961">
    <property type="entry name" value="Bet v1-like"/>
    <property type="match status" value="1"/>
</dbReference>
<comment type="pathway">
    <text evidence="12">Steroid hormone biosynthesis; dafachronic acid biosynthesis.</text>
</comment>
<comment type="similarity">
    <text evidence="13">Belongs to the cholesterol 7-desaturase family.</text>
</comment>
<dbReference type="InterPro" id="IPR050584">
    <property type="entry name" value="Cholesterol_7-desaturase"/>
</dbReference>
<proteinExistence type="inferred from homology"/>
<comment type="subcellular location">
    <subcellularLocation>
        <location evidence="2">Membrane</location>
    </subcellularLocation>
</comment>
<dbReference type="EMBL" id="AP013068">
    <property type="protein sequence ID" value="BAN48572.1"/>
    <property type="molecule type" value="Genomic_DNA"/>
</dbReference>
<dbReference type="eggNOG" id="COG4638">
    <property type="taxonomic scope" value="Bacteria"/>
</dbReference>
<keyword evidence="11" id="KW-0472">Membrane</keyword>
<evidence type="ECO:0000256" key="13">
    <source>
        <dbReference type="ARBA" id="ARBA00025729"/>
    </source>
</evidence>
<dbReference type="Pfam" id="PF19298">
    <property type="entry name" value="KshA_C"/>
    <property type="match status" value="1"/>
</dbReference>
<comment type="pathway">
    <text evidence="3">Hormone biosynthesis.</text>
</comment>
<dbReference type="KEGG" id="pre:PCA10_28400"/>
<dbReference type="PANTHER" id="PTHR21266:SF32">
    <property type="entry name" value="CHOLESTEROL 7-DESATURASE NVD"/>
    <property type="match status" value="1"/>
</dbReference>
<dbReference type="STRING" id="1245471.PCA10_28400"/>
<dbReference type="GO" id="GO:0005737">
    <property type="term" value="C:cytoplasm"/>
    <property type="evidence" value="ECO:0007669"/>
    <property type="project" value="TreeGrafter"/>
</dbReference>
<evidence type="ECO:0000313" key="19">
    <source>
        <dbReference type="Proteomes" id="UP000015503"/>
    </source>
</evidence>
<dbReference type="EC" id="1.14.19.21" evidence="14"/>
<evidence type="ECO:0000259" key="17">
    <source>
        <dbReference type="PROSITE" id="PS51296"/>
    </source>
</evidence>
<dbReference type="PATRIC" id="fig|1245471.3.peg.2876"/>
<evidence type="ECO:0000256" key="2">
    <source>
        <dbReference type="ARBA" id="ARBA00004370"/>
    </source>
</evidence>
<evidence type="ECO:0000256" key="5">
    <source>
        <dbReference type="ARBA" id="ARBA00022714"/>
    </source>
</evidence>
<keyword evidence="7" id="KW-1133">Transmembrane helix</keyword>
<gene>
    <name evidence="18" type="ORF">PCA10_28400</name>
</gene>
<keyword evidence="8" id="KW-0560">Oxidoreductase</keyword>
<name>S6AF97_METRE</name>
<accession>S6AF97</accession>